<sequence>MTDPKPMYEPGEDPDLVINHERGLSQHGSICQLRRLLAITRASRSILRFTNVCLMIDPMILAESERRCSTLAG</sequence>
<proteinExistence type="predicted"/>
<evidence type="ECO:0000313" key="1">
    <source>
        <dbReference type="EMBL" id="CEG43281.1"/>
    </source>
</evidence>
<dbReference type="RefSeq" id="XP_024579650.1">
    <property type="nucleotide sequence ID" value="XM_024729255.1"/>
</dbReference>
<accession>A0A0P1AP21</accession>
<name>A0A0P1AP21_PLAHL</name>
<keyword evidence="2" id="KW-1185">Reference proteome</keyword>
<dbReference type="EMBL" id="CCYD01000653">
    <property type="protein sequence ID" value="CEG43281.1"/>
    <property type="molecule type" value="Genomic_DNA"/>
</dbReference>
<dbReference type="GeneID" id="36408540"/>
<reference evidence="2" key="1">
    <citation type="submission" date="2014-09" db="EMBL/GenBank/DDBJ databases">
        <authorList>
            <person name="Sharma Rahul"/>
            <person name="Thines Marco"/>
        </authorList>
    </citation>
    <scope>NUCLEOTIDE SEQUENCE [LARGE SCALE GENOMIC DNA]</scope>
</reference>
<protein>
    <submittedName>
        <fullName evidence="1">Uncharacterized protein</fullName>
    </submittedName>
</protein>
<evidence type="ECO:0000313" key="2">
    <source>
        <dbReference type="Proteomes" id="UP000054928"/>
    </source>
</evidence>
<organism evidence="1 2">
    <name type="scientific">Plasmopara halstedii</name>
    <name type="common">Downy mildew of sunflower</name>
    <dbReference type="NCBI Taxonomy" id="4781"/>
    <lineage>
        <taxon>Eukaryota</taxon>
        <taxon>Sar</taxon>
        <taxon>Stramenopiles</taxon>
        <taxon>Oomycota</taxon>
        <taxon>Peronosporomycetes</taxon>
        <taxon>Peronosporales</taxon>
        <taxon>Peronosporaceae</taxon>
        <taxon>Plasmopara</taxon>
    </lineage>
</organism>
<dbReference type="AlphaFoldDB" id="A0A0P1AP21"/>
<dbReference type="Proteomes" id="UP000054928">
    <property type="component" value="Unassembled WGS sequence"/>
</dbReference>